<keyword evidence="5 9" id="KW-0862">Zinc</keyword>
<feature type="binding site" evidence="9">
    <location>
        <position position="100"/>
    </location>
    <ligand>
        <name>Zn(2+)</name>
        <dbReference type="ChEBI" id="CHEBI:29105"/>
    </ligand>
</feature>
<dbReference type="InterPro" id="IPR028427">
    <property type="entry name" value="Met_Sox_Rdtase_MsrB"/>
</dbReference>
<dbReference type="EC" id="1.8.4.12" evidence="2 9"/>
<gene>
    <name evidence="9 11" type="primary">msrB</name>
    <name evidence="11" type="ORF">JHT90_02380</name>
</gene>
<dbReference type="PANTHER" id="PTHR10173">
    <property type="entry name" value="METHIONINE SULFOXIDE REDUCTASE"/>
    <property type="match status" value="1"/>
</dbReference>
<evidence type="ECO:0000256" key="7">
    <source>
        <dbReference type="ARBA" id="ARBA00048488"/>
    </source>
</evidence>
<reference evidence="11 12" key="1">
    <citation type="submission" date="2021-01" db="EMBL/GenBank/DDBJ databases">
        <title>Entomomonas sp. F2A isolated from a house cricket (Acheta domesticus).</title>
        <authorList>
            <person name="Spergser J."/>
            <person name="Busse H.-J."/>
        </authorList>
    </citation>
    <scope>NUCLEOTIDE SEQUENCE [LARGE SCALE GENOMIC DNA]</scope>
    <source>
        <strain evidence="11 12">F2A</strain>
    </source>
</reference>
<comment type="similarity">
    <text evidence="1 9">Belongs to the MsrB Met sulfoxide reductase family.</text>
</comment>
<comment type="catalytic activity">
    <reaction evidence="7 9">
        <text>L-methionyl-[protein] + [thioredoxin]-disulfide + H2O = L-methionyl-(R)-S-oxide-[protein] + [thioredoxin]-dithiol</text>
        <dbReference type="Rhea" id="RHEA:24164"/>
        <dbReference type="Rhea" id="RHEA-COMP:10698"/>
        <dbReference type="Rhea" id="RHEA-COMP:10700"/>
        <dbReference type="Rhea" id="RHEA-COMP:12313"/>
        <dbReference type="Rhea" id="RHEA-COMP:12314"/>
        <dbReference type="ChEBI" id="CHEBI:15377"/>
        <dbReference type="ChEBI" id="CHEBI:16044"/>
        <dbReference type="ChEBI" id="CHEBI:29950"/>
        <dbReference type="ChEBI" id="CHEBI:45764"/>
        <dbReference type="ChEBI" id="CHEBI:50058"/>
        <dbReference type="EC" id="1.8.4.12"/>
    </reaction>
</comment>
<dbReference type="AlphaFoldDB" id="A0A974RXF2"/>
<evidence type="ECO:0000313" key="12">
    <source>
        <dbReference type="Proteomes" id="UP000595278"/>
    </source>
</evidence>
<dbReference type="PANTHER" id="PTHR10173:SF52">
    <property type="entry name" value="METHIONINE-R-SULFOXIDE REDUCTASE B1"/>
    <property type="match status" value="1"/>
</dbReference>
<dbReference type="FunFam" id="2.170.150.20:FF:000001">
    <property type="entry name" value="Peptide methionine sulfoxide reductase MsrB"/>
    <property type="match status" value="1"/>
</dbReference>
<feature type="binding site" evidence="9">
    <location>
        <position position="48"/>
    </location>
    <ligand>
        <name>Zn(2+)</name>
        <dbReference type="ChEBI" id="CHEBI:29105"/>
    </ligand>
</feature>
<dbReference type="GO" id="GO:0008270">
    <property type="term" value="F:zinc ion binding"/>
    <property type="evidence" value="ECO:0007669"/>
    <property type="project" value="UniProtKB-UniRule"/>
</dbReference>
<dbReference type="Gene3D" id="2.170.150.20">
    <property type="entry name" value="Peptide methionine sulfoxide reductase"/>
    <property type="match status" value="1"/>
</dbReference>
<name>A0A974RXF2_9GAMM</name>
<evidence type="ECO:0000256" key="9">
    <source>
        <dbReference type="HAMAP-Rule" id="MF_01400"/>
    </source>
</evidence>
<evidence type="ECO:0000256" key="6">
    <source>
        <dbReference type="ARBA" id="ARBA00023002"/>
    </source>
</evidence>
<dbReference type="InterPro" id="IPR002579">
    <property type="entry name" value="Met_Sox_Rdtase_MsrB_dom"/>
</dbReference>
<comment type="cofactor">
    <cofactor evidence="9">
        <name>Zn(2+)</name>
        <dbReference type="ChEBI" id="CHEBI:29105"/>
    </cofactor>
    <text evidence="9">Binds 1 zinc ion per subunit. The zinc ion is important for the structural integrity of the protein.</text>
</comment>
<proteinExistence type="inferred from homology"/>
<evidence type="ECO:0000256" key="5">
    <source>
        <dbReference type="ARBA" id="ARBA00022833"/>
    </source>
</evidence>
<keyword evidence="6 9" id="KW-0560">Oxidoreductase</keyword>
<dbReference type="GO" id="GO:0006979">
    <property type="term" value="P:response to oxidative stress"/>
    <property type="evidence" value="ECO:0007669"/>
    <property type="project" value="InterPro"/>
</dbReference>
<dbReference type="GO" id="GO:0033743">
    <property type="term" value="F:peptide-methionine (R)-S-oxide reductase activity"/>
    <property type="evidence" value="ECO:0007669"/>
    <property type="project" value="UniProtKB-UniRule"/>
</dbReference>
<evidence type="ECO:0000256" key="4">
    <source>
        <dbReference type="ARBA" id="ARBA00022723"/>
    </source>
</evidence>
<feature type="active site" description="Nucleophile" evidence="9">
    <location>
        <position position="120"/>
    </location>
</feature>
<dbReference type="InterPro" id="IPR011057">
    <property type="entry name" value="Mss4-like_sf"/>
</dbReference>
<dbReference type="PROSITE" id="PS51790">
    <property type="entry name" value="MSRB"/>
    <property type="match status" value="1"/>
</dbReference>
<dbReference type="Proteomes" id="UP000595278">
    <property type="component" value="Chromosome"/>
</dbReference>
<dbReference type="GO" id="GO:0030091">
    <property type="term" value="P:protein repair"/>
    <property type="evidence" value="ECO:0007669"/>
    <property type="project" value="InterPro"/>
</dbReference>
<feature type="binding site" evidence="9">
    <location>
        <position position="97"/>
    </location>
    <ligand>
        <name>Zn(2+)</name>
        <dbReference type="ChEBI" id="CHEBI:29105"/>
    </ligand>
</feature>
<feature type="domain" description="MsrB" evidence="10">
    <location>
        <begin position="8"/>
        <end position="131"/>
    </location>
</feature>
<keyword evidence="12" id="KW-1185">Reference proteome</keyword>
<evidence type="ECO:0000256" key="8">
    <source>
        <dbReference type="ARBA" id="ARBA00075819"/>
    </source>
</evidence>
<dbReference type="GO" id="GO:0005737">
    <property type="term" value="C:cytoplasm"/>
    <property type="evidence" value="ECO:0007669"/>
    <property type="project" value="TreeGrafter"/>
</dbReference>
<keyword evidence="4 9" id="KW-0479">Metal-binding</keyword>
<dbReference type="EMBL" id="CP067393">
    <property type="protein sequence ID" value="QQP86120.1"/>
    <property type="molecule type" value="Genomic_DNA"/>
</dbReference>
<evidence type="ECO:0000313" key="11">
    <source>
        <dbReference type="EMBL" id="QQP86120.1"/>
    </source>
</evidence>
<feature type="binding site" evidence="9">
    <location>
        <position position="51"/>
    </location>
    <ligand>
        <name>Zn(2+)</name>
        <dbReference type="ChEBI" id="CHEBI:29105"/>
    </ligand>
</feature>
<accession>A0A974RXF2</accession>
<sequence length="134" mass="15294">MTKKPKTLEEWQAQLTPEQFAVCRMQGTEHPFSGKYFKVPENPGVYHCVACDNPLFETATQFEAGCGWPSFYQPIRPDAVEEREDFSHHMHRIEVVCSECQSHLGHVFPDGPPPTGLRYCINSVALKLIETEKK</sequence>
<dbReference type="NCBIfam" id="TIGR00357">
    <property type="entry name" value="peptide-methionine (R)-S-oxide reductase MsrB"/>
    <property type="match status" value="1"/>
</dbReference>
<evidence type="ECO:0000259" key="10">
    <source>
        <dbReference type="PROSITE" id="PS51790"/>
    </source>
</evidence>
<dbReference type="SUPFAM" id="SSF51316">
    <property type="entry name" value="Mss4-like"/>
    <property type="match status" value="1"/>
</dbReference>
<evidence type="ECO:0000256" key="2">
    <source>
        <dbReference type="ARBA" id="ARBA00012499"/>
    </source>
</evidence>
<dbReference type="Pfam" id="PF01641">
    <property type="entry name" value="SelR"/>
    <property type="match status" value="1"/>
</dbReference>
<evidence type="ECO:0000256" key="3">
    <source>
        <dbReference type="ARBA" id="ARBA00021130"/>
    </source>
</evidence>
<organism evidence="11 12">
    <name type="scientific">Entomomonas asaccharolytica</name>
    <dbReference type="NCBI Taxonomy" id="2785331"/>
    <lineage>
        <taxon>Bacteria</taxon>
        <taxon>Pseudomonadati</taxon>
        <taxon>Pseudomonadota</taxon>
        <taxon>Gammaproteobacteria</taxon>
        <taxon>Pseudomonadales</taxon>
        <taxon>Pseudomonadaceae</taxon>
        <taxon>Entomomonas</taxon>
    </lineage>
</organism>
<dbReference type="RefSeq" id="WP_201093628.1">
    <property type="nucleotide sequence ID" value="NZ_CP067393.1"/>
</dbReference>
<protein>
    <recommendedName>
        <fullName evidence="3 9">Peptide methionine sulfoxide reductase MsrB</fullName>
        <ecNumber evidence="2 9">1.8.4.12</ecNumber>
    </recommendedName>
    <alternativeName>
        <fullName evidence="8 9">Peptide-methionine (R)-S-oxide reductase</fullName>
    </alternativeName>
</protein>
<dbReference type="HAMAP" id="MF_01400">
    <property type="entry name" value="MsrB"/>
    <property type="match status" value="1"/>
</dbReference>
<evidence type="ECO:0000256" key="1">
    <source>
        <dbReference type="ARBA" id="ARBA00007174"/>
    </source>
</evidence>
<dbReference type="KEGG" id="eaz:JHT90_02380"/>